<reference evidence="2 3" key="1">
    <citation type="submission" date="2021-06" db="EMBL/GenBank/DDBJ databases">
        <title>Genome-based taxonomic framework of Microbacterium strains isolated from marine environment, the description of four new species and reclassification of four preexisting species.</title>
        <authorList>
            <person name="Lee S.D."/>
            <person name="Kim S.-M."/>
            <person name="Byeon Y.-S."/>
            <person name="Yang H.L."/>
            <person name="Kim I.S."/>
        </authorList>
    </citation>
    <scope>NUCLEOTIDE SEQUENCE [LARGE SCALE GENOMIC DNA]</scope>
    <source>
        <strain evidence="2 3">SSW1-51</strain>
    </source>
</reference>
<gene>
    <name evidence="2" type="ORF">KV394_12220</name>
</gene>
<evidence type="ECO:0000313" key="2">
    <source>
        <dbReference type="EMBL" id="UPL11830.1"/>
    </source>
</evidence>
<keyword evidence="1" id="KW-0812">Transmembrane</keyword>
<keyword evidence="1" id="KW-1133">Transmembrane helix</keyword>
<dbReference type="Proteomes" id="UP000831467">
    <property type="component" value="Chromosome"/>
</dbReference>
<proteinExistence type="predicted"/>
<dbReference type="EMBL" id="CP078076">
    <property type="protein sequence ID" value="UPL11830.1"/>
    <property type="molecule type" value="Genomic_DNA"/>
</dbReference>
<evidence type="ECO:0000313" key="3">
    <source>
        <dbReference type="Proteomes" id="UP000831467"/>
    </source>
</evidence>
<keyword evidence="3" id="KW-1185">Reference proteome</keyword>
<evidence type="ECO:0008006" key="4">
    <source>
        <dbReference type="Google" id="ProtNLM"/>
    </source>
</evidence>
<sequence length="194" mass="20312">MTTRQLRLLRAAAVSATATLIAAVSHTIGGGAAPHPLLILAVTVLFLAPTAALLGLRRSRWRVAVAVLVSQAVFHLVFQLLGSPTADVDGAIGPHVHHFDLAALSGTVSVAPVDATMLLAHAGAAVLTTLLVWHAERLLRAVAGWFRALVRRASPTGFSGHRRPTPLRPLRFAPLDRAVAAAVSRRGPPVCARG</sequence>
<protein>
    <recommendedName>
        <fullName evidence="4">Integral membrane protein</fullName>
    </recommendedName>
</protein>
<evidence type="ECO:0000256" key="1">
    <source>
        <dbReference type="SAM" id="Phobius"/>
    </source>
</evidence>
<keyword evidence="1" id="KW-0472">Membrane</keyword>
<feature type="transmembrane region" description="Helical" evidence="1">
    <location>
        <begin position="115"/>
        <end position="133"/>
    </location>
</feature>
<feature type="transmembrane region" description="Helical" evidence="1">
    <location>
        <begin position="63"/>
        <end position="81"/>
    </location>
</feature>
<organism evidence="2 3">
    <name type="scientific">Microbacterium sufflavum</name>
    <dbReference type="NCBI Taxonomy" id="2851649"/>
    <lineage>
        <taxon>Bacteria</taxon>
        <taxon>Bacillati</taxon>
        <taxon>Actinomycetota</taxon>
        <taxon>Actinomycetes</taxon>
        <taxon>Micrococcales</taxon>
        <taxon>Microbacteriaceae</taxon>
        <taxon>Microbacterium</taxon>
    </lineage>
</organism>
<feature type="transmembrane region" description="Helical" evidence="1">
    <location>
        <begin position="37"/>
        <end position="56"/>
    </location>
</feature>
<accession>A0ABY4IHS9</accession>
<name>A0ABY4IHS9_9MICO</name>